<evidence type="ECO:0000313" key="2">
    <source>
        <dbReference type="Proteomes" id="UP000327294"/>
    </source>
</evidence>
<name>A0A5P8KE26_9ACTN</name>
<dbReference type="AlphaFoldDB" id="A0A5P8KE26"/>
<gene>
    <name evidence="1" type="ORF">F9278_41490</name>
</gene>
<reference evidence="1 2" key="1">
    <citation type="submission" date="2019-10" db="EMBL/GenBank/DDBJ databases">
        <title>Streptomyces sp. strain GY16 isolated from leaves of Broussonetia papyrifera.</title>
        <authorList>
            <person name="Mo P."/>
        </authorList>
    </citation>
    <scope>NUCLEOTIDE SEQUENCE [LARGE SCALE GENOMIC DNA]</scope>
    <source>
        <strain evidence="1 2">GY16</strain>
    </source>
</reference>
<sequence>MLVEVAPVVVIFPGHSRHLLQFRIGQLLPEDQQVAVLKFAQVYFHGLGVSLREIVVEVIGSA</sequence>
<evidence type="ECO:0000313" key="1">
    <source>
        <dbReference type="EMBL" id="QFR01584.1"/>
    </source>
</evidence>
<accession>A0A5P8KE26</accession>
<protein>
    <submittedName>
        <fullName evidence="1">Uncharacterized protein</fullName>
    </submittedName>
</protein>
<keyword evidence="2" id="KW-1185">Reference proteome</keyword>
<dbReference type="Proteomes" id="UP000327294">
    <property type="component" value="Chromosome"/>
</dbReference>
<proteinExistence type="predicted"/>
<organism evidence="1 2">
    <name type="scientific">Streptomyces phaeolivaceus</name>
    <dbReference type="NCBI Taxonomy" id="2653200"/>
    <lineage>
        <taxon>Bacteria</taxon>
        <taxon>Bacillati</taxon>
        <taxon>Actinomycetota</taxon>
        <taxon>Actinomycetes</taxon>
        <taxon>Kitasatosporales</taxon>
        <taxon>Streptomycetaceae</taxon>
        <taxon>Streptomyces</taxon>
    </lineage>
</organism>
<dbReference type="KEGG" id="sphv:F9278_41490"/>
<dbReference type="EMBL" id="CP045096">
    <property type="protein sequence ID" value="QFR01584.1"/>
    <property type="molecule type" value="Genomic_DNA"/>
</dbReference>